<evidence type="ECO:0000313" key="3">
    <source>
        <dbReference type="EMBL" id="TCZ51913.1"/>
    </source>
</evidence>
<feature type="region of interest" description="Disordered" evidence="1">
    <location>
        <begin position="271"/>
        <end position="294"/>
    </location>
</feature>
<dbReference type="Pfam" id="PF03432">
    <property type="entry name" value="Relaxase"/>
    <property type="match status" value="1"/>
</dbReference>
<feature type="compositionally biased region" description="Polar residues" evidence="1">
    <location>
        <begin position="276"/>
        <end position="286"/>
    </location>
</feature>
<evidence type="ECO:0000259" key="2">
    <source>
        <dbReference type="Pfam" id="PF03432"/>
    </source>
</evidence>
<dbReference type="OrthoDB" id="1826980at2"/>
<gene>
    <name evidence="3" type="ORF">EXY23_26600</name>
</gene>
<evidence type="ECO:0000256" key="1">
    <source>
        <dbReference type="SAM" id="MobiDB-lite"/>
    </source>
</evidence>
<feature type="compositionally biased region" description="Pro residues" evidence="1">
    <location>
        <begin position="393"/>
        <end position="404"/>
    </location>
</feature>
<keyword evidence="4" id="KW-1185">Reference proteome</keyword>
<evidence type="ECO:0000313" key="4">
    <source>
        <dbReference type="Proteomes" id="UP000295023"/>
    </source>
</evidence>
<sequence length="404" mass="45386">MIISGASRSNGAFFAQHLMRADHNERVEVVELRGFAFAEDVPTAFLELRQQAIGTNCKNYFYHADLNPREGERLSPEQWAEARDMLARELGLQGQPCLVVEHEKDGRTHQHVIWSRINADTMTAIHDGHNYRKHEEAARAIEAAFSLTPVERCLTRDKEQTPRQARTPADWETFRAQESGLEPQDIKAEVTELWRHSDSGLAFAAALEERGYILARGDRRDFCIIDREGDEHSLARRISGVKAAEIRARMEGVDRDGLPSVAEARAMARTRIDEGSSGTAEPQAQDTAPAGVAPVAPTIADPWEGERAPRQGAFAEVMGEVMQRARAAAMQRIEERTIGRAEPYLAWLGVMREHVRHLADDVRDYWRHMFHREEPAPETPTITVTGAQLDSPQRPPPSPMEPSL</sequence>
<reference evidence="3 4" key="1">
    <citation type="submission" date="2019-03" db="EMBL/GenBank/DDBJ databases">
        <title>Paracraurococcus aquatilis NE82 genome sequence.</title>
        <authorList>
            <person name="Zhao Y."/>
            <person name="Du Z."/>
        </authorList>
    </citation>
    <scope>NUCLEOTIDE SEQUENCE [LARGE SCALE GENOMIC DNA]</scope>
    <source>
        <strain evidence="3 4">NE82</strain>
    </source>
</reference>
<feature type="domain" description="MobA/VirD2-like nuclease" evidence="2">
    <location>
        <begin position="24"/>
        <end position="146"/>
    </location>
</feature>
<proteinExistence type="predicted"/>
<organism evidence="3 4">
    <name type="scientific">Roseicella aquatilis</name>
    <dbReference type="NCBI Taxonomy" id="2527868"/>
    <lineage>
        <taxon>Bacteria</taxon>
        <taxon>Pseudomonadati</taxon>
        <taxon>Pseudomonadota</taxon>
        <taxon>Alphaproteobacteria</taxon>
        <taxon>Acetobacterales</taxon>
        <taxon>Roseomonadaceae</taxon>
        <taxon>Roseicella</taxon>
    </lineage>
</organism>
<dbReference type="EMBL" id="SKBM01000052">
    <property type="protein sequence ID" value="TCZ51913.1"/>
    <property type="molecule type" value="Genomic_DNA"/>
</dbReference>
<dbReference type="InterPro" id="IPR005094">
    <property type="entry name" value="Endonuclease_MobA/VirD2"/>
</dbReference>
<feature type="compositionally biased region" description="Polar residues" evidence="1">
    <location>
        <begin position="380"/>
        <end position="390"/>
    </location>
</feature>
<accession>A0A4R4D223</accession>
<dbReference type="Proteomes" id="UP000295023">
    <property type="component" value="Unassembled WGS sequence"/>
</dbReference>
<protein>
    <recommendedName>
        <fullName evidence="2">MobA/VirD2-like nuclease domain-containing protein</fullName>
    </recommendedName>
</protein>
<name>A0A4R4D223_9PROT</name>
<comment type="caution">
    <text evidence="3">The sequence shown here is derived from an EMBL/GenBank/DDBJ whole genome shotgun (WGS) entry which is preliminary data.</text>
</comment>
<feature type="region of interest" description="Disordered" evidence="1">
    <location>
        <begin position="376"/>
        <end position="404"/>
    </location>
</feature>
<dbReference type="AlphaFoldDB" id="A0A4R4D223"/>
<dbReference type="RefSeq" id="WP_132297426.1">
    <property type="nucleotide sequence ID" value="NZ_SKBM01000052.1"/>
</dbReference>